<dbReference type="Gene3D" id="3.40.30.10">
    <property type="entry name" value="Glutaredoxin"/>
    <property type="match status" value="1"/>
</dbReference>
<proteinExistence type="predicted"/>
<dbReference type="GeneTree" id="ENSGT00940000161260"/>
<name>A0A672V4G9_STRHB</name>
<dbReference type="AlphaFoldDB" id="A0A672V4G9"/>
<evidence type="ECO:0000313" key="3">
    <source>
        <dbReference type="Proteomes" id="UP000472266"/>
    </source>
</evidence>
<dbReference type="InterPro" id="IPR013766">
    <property type="entry name" value="Thioredoxin_domain"/>
</dbReference>
<sequence length="211" mass="23192">MRCGGQFGSAAWDGSRKIGPSAEVPRRGLAGSSLYSQPSVPPVAPLCPAWPAGSNMVDVFSGRLLVSKNGRSVDPEEALQNKVVGLYFSAGWCSPCRDFTPILCDFYTELLSGTHPPAPFEVVFISSDHSAEEMAGYMHAMHGNWLALPFHDPYKHDLKKKYNITAIPKLVIVKQTGEVITDKGRKQIRDKGLSCFQNWLEVADIFQNFSS</sequence>
<organism evidence="2 3">
    <name type="scientific">Strigops habroptila</name>
    <name type="common">Kakapo</name>
    <dbReference type="NCBI Taxonomy" id="2489341"/>
    <lineage>
        <taxon>Eukaryota</taxon>
        <taxon>Metazoa</taxon>
        <taxon>Chordata</taxon>
        <taxon>Craniata</taxon>
        <taxon>Vertebrata</taxon>
        <taxon>Euteleostomi</taxon>
        <taxon>Archelosauria</taxon>
        <taxon>Archosauria</taxon>
        <taxon>Dinosauria</taxon>
        <taxon>Saurischia</taxon>
        <taxon>Theropoda</taxon>
        <taxon>Coelurosauria</taxon>
        <taxon>Aves</taxon>
        <taxon>Neognathae</taxon>
        <taxon>Neoaves</taxon>
        <taxon>Telluraves</taxon>
        <taxon>Australaves</taxon>
        <taxon>Psittaciformes</taxon>
        <taxon>Psittacidae</taxon>
        <taxon>Strigops</taxon>
    </lineage>
</organism>
<keyword evidence="3" id="KW-1185">Reference proteome</keyword>
<dbReference type="InterPro" id="IPR012336">
    <property type="entry name" value="Thioredoxin-like_fold"/>
</dbReference>
<dbReference type="GO" id="GO:0007608">
    <property type="term" value="P:sensory perception of smell"/>
    <property type="evidence" value="ECO:0007669"/>
    <property type="project" value="Ensembl"/>
</dbReference>
<reference evidence="2" key="3">
    <citation type="submission" date="2025-09" db="UniProtKB">
        <authorList>
            <consortium name="Ensembl"/>
        </authorList>
    </citation>
    <scope>IDENTIFICATION</scope>
</reference>
<dbReference type="CTD" id="158046"/>
<evidence type="ECO:0000313" key="2">
    <source>
        <dbReference type="Ensembl" id="ENSSHBP00005022444.1"/>
    </source>
</evidence>
<dbReference type="Ensembl" id="ENSSHBT00005026721.1">
    <property type="protein sequence ID" value="ENSSHBP00005022444.1"/>
    <property type="gene ID" value="ENSSHBG00005018916.1"/>
</dbReference>
<dbReference type="Proteomes" id="UP000472266">
    <property type="component" value="Chromosome 3"/>
</dbReference>
<dbReference type="InterPro" id="IPR029519">
    <property type="entry name" value="RdCVF2"/>
</dbReference>
<dbReference type="OMA" id="AGWCSPC"/>
<dbReference type="SUPFAM" id="SSF52833">
    <property type="entry name" value="Thioredoxin-like"/>
    <property type="match status" value="1"/>
</dbReference>
<dbReference type="PANTHER" id="PTHR46762:SF1">
    <property type="entry name" value="NUCLEOREDOXIN-LIKE PROTEIN 2"/>
    <property type="match status" value="1"/>
</dbReference>
<dbReference type="PANTHER" id="PTHR46762">
    <property type="entry name" value="NUCLEOREDOXIN-LIKE PROTEIN 2"/>
    <property type="match status" value="1"/>
</dbReference>
<dbReference type="CDD" id="cd02964">
    <property type="entry name" value="TryX_like_family"/>
    <property type="match status" value="1"/>
</dbReference>
<dbReference type="GO" id="GO:0045494">
    <property type="term" value="P:photoreceptor cell maintenance"/>
    <property type="evidence" value="ECO:0007669"/>
    <property type="project" value="InterPro"/>
</dbReference>
<dbReference type="GO" id="GO:0007601">
    <property type="term" value="P:visual perception"/>
    <property type="evidence" value="ECO:0007669"/>
    <property type="project" value="Ensembl"/>
</dbReference>
<protein>
    <submittedName>
        <fullName evidence="2">Nucleoredoxin like 2</fullName>
    </submittedName>
</protein>
<reference evidence="2" key="2">
    <citation type="submission" date="2025-08" db="UniProtKB">
        <authorList>
            <consortium name="Ensembl"/>
        </authorList>
    </citation>
    <scope>IDENTIFICATION</scope>
</reference>
<feature type="domain" description="Thioredoxin" evidence="1">
    <location>
        <begin position="38"/>
        <end position="208"/>
    </location>
</feature>
<dbReference type="InParanoid" id="A0A672V4G9"/>
<accession>A0A672V4G9</accession>
<dbReference type="KEGG" id="shab:115601392"/>
<dbReference type="RefSeq" id="XP_030327223.1">
    <property type="nucleotide sequence ID" value="XM_030471363.1"/>
</dbReference>
<dbReference type="InterPro" id="IPR036249">
    <property type="entry name" value="Thioredoxin-like_sf"/>
</dbReference>
<reference evidence="2 3" key="1">
    <citation type="submission" date="2019-11" db="EMBL/GenBank/DDBJ databases">
        <title>Strigops habroptila (kakapo) genome, bStrHab1, primary haplotype, v2.</title>
        <authorList>
            <person name="Jarvis E.D."/>
            <person name="Howard J."/>
            <person name="Rhie A."/>
            <person name="Phillippy A."/>
            <person name="Korlach J."/>
            <person name="Digby A."/>
            <person name="Iorns D."/>
            <person name="Eason D."/>
            <person name="Robertson B."/>
            <person name="Raemaekers T."/>
            <person name="Howe K."/>
            <person name="Lewin H."/>
            <person name="Damas J."/>
            <person name="Hastie A."/>
            <person name="Tracey A."/>
            <person name="Chow W."/>
            <person name="Fedrigo O."/>
        </authorList>
    </citation>
    <scope>NUCLEOTIDE SEQUENCE [LARGE SCALE GENOMIC DNA]</scope>
</reference>
<dbReference type="PROSITE" id="PS51352">
    <property type="entry name" value="THIOREDOXIN_2"/>
    <property type="match status" value="1"/>
</dbReference>
<dbReference type="Pfam" id="PF13905">
    <property type="entry name" value="Thioredoxin_8"/>
    <property type="match status" value="1"/>
</dbReference>
<gene>
    <name evidence="2" type="primary">NXNL2</name>
</gene>
<dbReference type="GeneID" id="115601392"/>
<dbReference type="OrthoDB" id="409136at2759"/>
<evidence type="ECO:0000259" key="1">
    <source>
        <dbReference type="PROSITE" id="PS51352"/>
    </source>
</evidence>